<protein>
    <submittedName>
        <fullName evidence="2">DUF885 domain-containing protein</fullName>
    </submittedName>
</protein>
<organism evidence="2 3">
    <name type="scientific">Sphingomonas colocasiae</name>
    <dbReference type="NCBI Taxonomy" id="1848973"/>
    <lineage>
        <taxon>Bacteria</taxon>
        <taxon>Pseudomonadati</taxon>
        <taxon>Pseudomonadota</taxon>
        <taxon>Alphaproteobacteria</taxon>
        <taxon>Sphingomonadales</taxon>
        <taxon>Sphingomonadaceae</taxon>
        <taxon>Sphingomonas</taxon>
    </lineage>
</organism>
<evidence type="ECO:0000313" key="2">
    <source>
        <dbReference type="EMBL" id="MBY8821438.1"/>
    </source>
</evidence>
<dbReference type="PANTHER" id="PTHR33361:SF16">
    <property type="entry name" value="DUF885 DOMAIN-CONTAINING PROTEIN"/>
    <property type="match status" value="1"/>
</dbReference>
<reference evidence="2 3" key="1">
    <citation type="submission" date="2021-08" db="EMBL/GenBank/DDBJ databases">
        <authorList>
            <person name="Tuo L."/>
        </authorList>
    </citation>
    <scope>NUCLEOTIDE SEQUENCE [LARGE SCALE GENOMIC DNA]</scope>
    <source>
        <strain evidence="2 3">JCM 31229</strain>
    </source>
</reference>
<dbReference type="InterPro" id="IPR006311">
    <property type="entry name" value="TAT_signal"/>
</dbReference>
<proteinExistence type="predicted"/>
<evidence type="ECO:0000256" key="1">
    <source>
        <dbReference type="SAM" id="SignalP"/>
    </source>
</evidence>
<dbReference type="RefSeq" id="WP_222988558.1">
    <property type="nucleotide sequence ID" value="NZ_JAINVV010000003.1"/>
</dbReference>
<dbReference type="Proteomes" id="UP000706039">
    <property type="component" value="Unassembled WGS sequence"/>
</dbReference>
<dbReference type="PANTHER" id="PTHR33361">
    <property type="entry name" value="GLR0591 PROTEIN"/>
    <property type="match status" value="1"/>
</dbReference>
<feature type="chain" id="PRO_5046820319" evidence="1">
    <location>
        <begin position="33"/>
        <end position="603"/>
    </location>
</feature>
<dbReference type="InterPro" id="IPR010281">
    <property type="entry name" value="DUF885"/>
</dbReference>
<comment type="caution">
    <text evidence="2">The sequence shown here is derived from an EMBL/GenBank/DDBJ whole genome shotgun (WGS) entry which is preliminary data.</text>
</comment>
<name>A0ABS7PJH3_9SPHN</name>
<dbReference type="PROSITE" id="PS51318">
    <property type="entry name" value="TAT"/>
    <property type="match status" value="1"/>
</dbReference>
<sequence length="603" mass="66853">MNQGRSGVSRRHMLGMMTATAMTPAFPAFAQAADDAARLRALLDRSEAADAALDPMGSVRKGKASVGPLFVDPLSDDHARALQANKRRDLAELAGISREKLGPIDRIAYDVFDYRTRQTLDLFETGLFDVQRKAPLNPSFGLQVEFPDFVSSGAAPFADIGDYEDGLKRLAGFAGYLESTIAWLKRGLAEGYIQPRIIVNNILAQVDAMLALPVEDSPFYAGVRRMPATIAAADRNHLTAAYRAMIADRVYPGYRLWQRYLRETYLPRAPEAPGLWAMKDGAALYDWDLARHTTTRRTAADIHALGLSEVARIRAGMEAVRAKTGFGGDLKAFFEHVRTDPKYYCRTPDELLARFKAIEAKIWPGIPKLFHERPKAPFEVRPLPALGDQRGTGYYRPGPPDGVSPGILFFNMSMLGTRPIPTLETLTLHEGIPGHHFQITLARETEKLPPLLRYGSSTAFSEGWGLYAESLGPELGMFGDPMQLFGHLDMEMLRAVRLVVDTGIHAMRWDRQRAIDYMLDNTSMAPRDVAVEIDRYIAYPGQACAYKIGELKFRQLREEAQAKLGAAFDVRDYHHQAIGTGALPMDVLDAKIRQWIAAGGGKG</sequence>
<evidence type="ECO:0000313" key="3">
    <source>
        <dbReference type="Proteomes" id="UP000706039"/>
    </source>
</evidence>
<dbReference type="Pfam" id="PF05960">
    <property type="entry name" value="DUF885"/>
    <property type="match status" value="1"/>
</dbReference>
<feature type="signal peptide" evidence="1">
    <location>
        <begin position="1"/>
        <end position="32"/>
    </location>
</feature>
<dbReference type="EMBL" id="JAINVV010000003">
    <property type="protein sequence ID" value="MBY8821438.1"/>
    <property type="molecule type" value="Genomic_DNA"/>
</dbReference>
<accession>A0ABS7PJH3</accession>
<keyword evidence="3" id="KW-1185">Reference proteome</keyword>
<gene>
    <name evidence="2" type="ORF">K7G82_03990</name>
</gene>
<keyword evidence="1" id="KW-0732">Signal</keyword>